<dbReference type="Pfam" id="PF01902">
    <property type="entry name" value="Diphthami_syn_2"/>
    <property type="match status" value="1"/>
</dbReference>
<dbReference type="AlphaFoldDB" id="A0A443IZN9"/>
<dbReference type="CDD" id="cd01994">
    <property type="entry name" value="AANH_PF0828-like"/>
    <property type="match status" value="1"/>
</dbReference>
<organism evidence="2 3">
    <name type="scientific">Siminovitchia fortis</name>
    <dbReference type="NCBI Taxonomy" id="254758"/>
    <lineage>
        <taxon>Bacteria</taxon>
        <taxon>Bacillati</taxon>
        <taxon>Bacillota</taxon>
        <taxon>Bacilli</taxon>
        <taxon>Bacillales</taxon>
        <taxon>Bacillaceae</taxon>
        <taxon>Siminovitchia</taxon>
    </lineage>
</organism>
<evidence type="ECO:0000259" key="1">
    <source>
        <dbReference type="Pfam" id="PF01902"/>
    </source>
</evidence>
<dbReference type="GO" id="GO:0017178">
    <property type="term" value="F:diphthine-ammonia ligase activity"/>
    <property type="evidence" value="ECO:0007669"/>
    <property type="project" value="UniProtKB-EC"/>
</dbReference>
<dbReference type="InterPro" id="IPR002761">
    <property type="entry name" value="Diphthami_syn_dom"/>
</dbReference>
<dbReference type="RefSeq" id="WP_120070309.1">
    <property type="nucleotide sequence ID" value="NZ_CP126113.1"/>
</dbReference>
<protein>
    <submittedName>
        <fullName evidence="2">Diphthine--ammonia ligase</fullName>
        <ecNumber evidence="2">6.3.1.14</ecNumber>
    </submittedName>
</protein>
<dbReference type="Gene3D" id="3.90.1490.10">
    <property type="entry name" value="putative n-type atp pyrophosphatase, domain 2"/>
    <property type="match status" value="1"/>
</dbReference>
<gene>
    <name evidence="2" type="ORF">D4N35_003955</name>
</gene>
<dbReference type="OrthoDB" id="3572539at2"/>
<proteinExistence type="predicted"/>
<dbReference type="EMBL" id="QYTU02000005">
    <property type="protein sequence ID" value="RWR13580.1"/>
    <property type="molecule type" value="Genomic_DNA"/>
</dbReference>
<name>A0A443IZN9_9BACI</name>
<comment type="caution">
    <text evidence="2">The sequence shown here is derived from an EMBL/GenBank/DDBJ whole genome shotgun (WGS) entry which is preliminary data.</text>
</comment>
<dbReference type="InterPro" id="IPR014729">
    <property type="entry name" value="Rossmann-like_a/b/a_fold"/>
</dbReference>
<keyword evidence="3" id="KW-1185">Reference proteome</keyword>
<dbReference type="GeneID" id="56391907"/>
<reference evidence="2" key="1">
    <citation type="submission" date="2018-12" db="EMBL/GenBank/DDBJ databases">
        <authorList>
            <person name="Sun L."/>
            <person name="Chen Z."/>
        </authorList>
    </citation>
    <scope>NUCLEOTIDE SEQUENCE [LARGE SCALE GENOMIC DNA]</scope>
    <source>
        <strain evidence="2">DSM 16012</strain>
    </source>
</reference>
<dbReference type="EC" id="6.3.1.14" evidence="2"/>
<evidence type="ECO:0000313" key="3">
    <source>
        <dbReference type="Proteomes" id="UP000273811"/>
    </source>
</evidence>
<dbReference type="Gene3D" id="3.40.50.620">
    <property type="entry name" value="HUPs"/>
    <property type="match status" value="1"/>
</dbReference>
<accession>A0A443IZN9</accession>
<sequence length="200" mass="22735">MVRIALSWSGGKDSCMALHELINRGDEVACLLTTVPQETGKTFAHNEDIKKMEAQAESLGIPLELVHCTYDTYTEDFLEELVKLKTKYRLDAIAFGDMYLEGHREWGQKLADAAGLKAVYPLWSEQSEMLTMLNKFINSGYKAEVIKVREDVLPLDWVGRLLDESFIKDISEKDVCPMGESGEYHTFVYDGPLFKKEVRS</sequence>
<dbReference type="Proteomes" id="UP000273811">
    <property type="component" value="Unassembled WGS sequence"/>
</dbReference>
<dbReference type="NCBIfam" id="TIGR00290">
    <property type="entry name" value="MJ0570_dom"/>
    <property type="match status" value="1"/>
</dbReference>
<keyword evidence="2" id="KW-0436">Ligase</keyword>
<evidence type="ECO:0000313" key="2">
    <source>
        <dbReference type="EMBL" id="RWR13580.1"/>
    </source>
</evidence>
<feature type="domain" description="Diphthamide synthase" evidence="1">
    <location>
        <begin position="3"/>
        <end position="198"/>
    </location>
</feature>
<dbReference type="SUPFAM" id="SSF52402">
    <property type="entry name" value="Adenine nucleotide alpha hydrolases-like"/>
    <property type="match status" value="1"/>
</dbReference>